<feature type="coiled-coil region" evidence="1">
    <location>
        <begin position="373"/>
        <end position="409"/>
    </location>
</feature>
<dbReference type="Proteomes" id="UP001347796">
    <property type="component" value="Unassembled WGS sequence"/>
</dbReference>
<feature type="coiled-coil region" evidence="1">
    <location>
        <begin position="513"/>
        <end position="544"/>
    </location>
</feature>
<evidence type="ECO:0000256" key="2">
    <source>
        <dbReference type="SAM" id="MobiDB-lite"/>
    </source>
</evidence>
<dbReference type="EMBL" id="JAZGQO010000003">
    <property type="protein sequence ID" value="KAK6188241.1"/>
    <property type="molecule type" value="Genomic_DNA"/>
</dbReference>
<comment type="caution">
    <text evidence="3">The sequence shown here is derived from an EMBL/GenBank/DDBJ whole genome shotgun (WGS) entry which is preliminary data.</text>
</comment>
<evidence type="ECO:0000313" key="3">
    <source>
        <dbReference type="EMBL" id="KAK6188241.1"/>
    </source>
</evidence>
<evidence type="ECO:0000313" key="4">
    <source>
        <dbReference type="Proteomes" id="UP001347796"/>
    </source>
</evidence>
<proteinExistence type="predicted"/>
<organism evidence="3 4">
    <name type="scientific">Patella caerulea</name>
    <name type="common">Rayed Mediterranean limpet</name>
    <dbReference type="NCBI Taxonomy" id="87958"/>
    <lineage>
        <taxon>Eukaryota</taxon>
        <taxon>Metazoa</taxon>
        <taxon>Spiralia</taxon>
        <taxon>Lophotrochozoa</taxon>
        <taxon>Mollusca</taxon>
        <taxon>Gastropoda</taxon>
        <taxon>Patellogastropoda</taxon>
        <taxon>Patelloidea</taxon>
        <taxon>Patellidae</taxon>
        <taxon>Patella</taxon>
    </lineage>
</organism>
<keyword evidence="4" id="KW-1185">Reference proteome</keyword>
<protein>
    <recommendedName>
        <fullName evidence="5">Programmed cell death protein 7</fullName>
    </recommendedName>
</protein>
<reference evidence="3 4" key="1">
    <citation type="submission" date="2024-01" db="EMBL/GenBank/DDBJ databases">
        <title>The genome of the rayed Mediterranean limpet Patella caerulea (Linnaeus, 1758).</title>
        <authorList>
            <person name="Anh-Thu Weber A."/>
            <person name="Halstead-Nussloch G."/>
        </authorList>
    </citation>
    <scope>NUCLEOTIDE SEQUENCE [LARGE SCALE GENOMIC DNA]</scope>
    <source>
        <strain evidence="3">AATW-2023a</strain>
        <tissue evidence="3">Whole specimen</tissue>
    </source>
</reference>
<accession>A0AAN8K8U5</accession>
<feature type="region of interest" description="Disordered" evidence="2">
    <location>
        <begin position="1"/>
        <end position="24"/>
    </location>
</feature>
<evidence type="ECO:0008006" key="5">
    <source>
        <dbReference type="Google" id="ProtNLM"/>
    </source>
</evidence>
<dbReference type="GO" id="GO:0005689">
    <property type="term" value="C:U12-type spliceosomal complex"/>
    <property type="evidence" value="ECO:0007669"/>
    <property type="project" value="TreeGrafter"/>
</dbReference>
<keyword evidence="1" id="KW-0175">Coiled coil</keyword>
<dbReference type="InterPro" id="IPR052831">
    <property type="entry name" value="Apoptosis_promoter"/>
</dbReference>
<gene>
    <name evidence="3" type="ORF">SNE40_004464</name>
</gene>
<sequence length="620" mass="71981">MAHNYNHNQMHNSGPSNQNLYSQTFGKQEGNRPELVHQGRQPFTRSPTIVPTIPNNNLGFSNVFRHPVPHSQSASSEHQLSVGDKRHQTFNTWSNKQDIQPSTQPQYYHHQQLHQQHHIPLMSVSGSPQALISGNDHFNHNHSQLTKQQLQTQIAGHHFQNHQLNQIRPPEQYEHSANYSNFRQNFPPPAAAIPPSFNNQYSNTGISPQATFPPSTQSFHPQPCINVSQNSMTFPPPVINRMIHPPSSLNPNHVREVFEIKQSPVNIDGKQQQRITDEAWLVDWLNKIKKPDVKPITKSNDEEKSCSLKINEAQKQMRCLLVTMATLKNQSAVLEDCALNGNCEDWQAEFVKTETLKKTLIDIQSTFSSPQNLQDLKTSIDKRRKKRDRLKKKKQAKFEEKQAELAQREIDKWCESVTQKMLDAKQKVEMKKMADKTLSEVRSKISDTTRKLELLKGLQRLRKIRMEAAVQIGRYTPNESDCVFETKISQLYDILTVQRQVYEGEEKTLKVILEAEQEETQGLQKERKKQIKEHRERKAEKRKNEMLFGKPVELEETDPLFPFYEFYKEAEVDFNSFLEIRHSWDFWMVPDNVESGSRIPDEWVLPSIPFNDSWAKYLSV</sequence>
<dbReference type="AlphaFoldDB" id="A0AAN8K8U5"/>
<name>A0AAN8K8U5_PATCE</name>
<dbReference type="Pfam" id="PF16021">
    <property type="entry name" value="PDCD7"/>
    <property type="match status" value="1"/>
</dbReference>
<feature type="compositionally biased region" description="Polar residues" evidence="2">
    <location>
        <begin position="196"/>
        <end position="220"/>
    </location>
</feature>
<evidence type="ECO:0000256" key="1">
    <source>
        <dbReference type="SAM" id="Coils"/>
    </source>
</evidence>
<dbReference type="InterPro" id="IPR031974">
    <property type="entry name" value="PDCD7"/>
</dbReference>
<dbReference type="PANTHER" id="PTHR48190:SF2">
    <property type="entry name" value="PROGRAMMED CELL DEATH PROTEIN 7"/>
    <property type="match status" value="1"/>
</dbReference>
<feature type="region of interest" description="Disordered" evidence="2">
    <location>
        <begin position="188"/>
        <end position="220"/>
    </location>
</feature>
<dbReference type="PANTHER" id="PTHR48190">
    <property type="entry name" value="PROGRAMMED CELL DEATH PROTEIN 7"/>
    <property type="match status" value="1"/>
</dbReference>